<feature type="transmembrane region" description="Helical" evidence="6">
    <location>
        <begin position="421"/>
        <end position="444"/>
    </location>
</feature>
<evidence type="ECO:0000256" key="1">
    <source>
        <dbReference type="ARBA" id="ARBA00004651"/>
    </source>
</evidence>
<dbReference type="GO" id="GO:0022857">
    <property type="term" value="F:transmembrane transporter activity"/>
    <property type="evidence" value="ECO:0007669"/>
    <property type="project" value="TreeGrafter"/>
</dbReference>
<protein>
    <submittedName>
        <fullName evidence="9">FtsX-like permease family protein</fullName>
    </submittedName>
</protein>
<reference evidence="9 10" key="1">
    <citation type="submission" date="2019-09" db="EMBL/GenBank/DDBJ databases">
        <title>Genome sequence and assembly of Adhaeribacter sp.</title>
        <authorList>
            <person name="Chhetri G."/>
        </authorList>
    </citation>
    <scope>NUCLEOTIDE SEQUENCE [LARGE SCALE GENOMIC DNA]</scope>
    <source>
        <strain evidence="9 10">DK36</strain>
    </source>
</reference>
<feature type="domain" description="MacB-like periplasmic core" evidence="8">
    <location>
        <begin position="20"/>
        <end position="240"/>
    </location>
</feature>
<evidence type="ECO:0000256" key="5">
    <source>
        <dbReference type="ARBA" id="ARBA00023136"/>
    </source>
</evidence>
<keyword evidence="10" id="KW-1185">Reference proteome</keyword>
<feature type="transmembrane region" description="Helical" evidence="6">
    <location>
        <begin position="283"/>
        <end position="310"/>
    </location>
</feature>
<feature type="transmembrane region" description="Helical" evidence="6">
    <location>
        <begin position="331"/>
        <end position="358"/>
    </location>
</feature>
<feature type="transmembrane region" description="Helical" evidence="6">
    <location>
        <begin position="378"/>
        <end position="400"/>
    </location>
</feature>
<comment type="subcellular location">
    <subcellularLocation>
        <location evidence="1">Cell membrane</location>
        <topology evidence="1">Multi-pass membrane protein</topology>
    </subcellularLocation>
</comment>
<evidence type="ECO:0000256" key="6">
    <source>
        <dbReference type="SAM" id="Phobius"/>
    </source>
</evidence>
<keyword evidence="3 6" id="KW-0812">Transmembrane</keyword>
<dbReference type="Pfam" id="PF02687">
    <property type="entry name" value="FtsX"/>
    <property type="match status" value="2"/>
</dbReference>
<feature type="domain" description="ABC3 transporter permease C-terminal" evidence="7">
    <location>
        <begin position="290"/>
        <end position="405"/>
    </location>
</feature>
<evidence type="ECO:0000256" key="2">
    <source>
        <dbReference type="ARBA" id="ARBA00022475"/>
    </source>
</evidence>
<keyword evidence="2" id="KW-1003">Cell membrane</keyword>
<feature type="transmembrane region" description="Helical" evidence="6">
    <location>
        <begin position="682"/>
        <end position="707"/>
    </location>
</feature>
<feature type="transmembrane region" description="Helical" evidence="6">
    <location>
        <begin position="734"/>
        <end position="754"/>
    </location>
</feature>
<proteinExistence type="predicted"/>
<sequence length="805" mass="89790">MFRNYFKIALRNFVKHKTYSVINLAGLGIAITCCLLLGLFLQQEWRFDRFHSKADRLYRPWVREIHQNEPIVNTITPYPLGPAMVAALPEVEAMTRIVTLDVNTQRNGDIFNERVHLVEPDFFRMFDFPLLNQPPGNPLTQLKDAVLTEEIAQKYFGNQNPIGQTFRMQLDSAMETYTVRAVAKNVPANSSIRFGILLSFENIKPLRSQKQMNHWQQVEAETYVLLKSGVEVKQVAAKLPAMVKTATNNKFKPGEYVVNLQPITAIHLDNTLPQGIEPVSNPAYSYILATIALFILVIACINFMTLAIGRSAGRAREVGVRKVMGAIRQQLVYQFWGEALLMTLAAVVVGVLLTVLLLPAFNELADRQLIFKLDSTTLLSLFVLVAVVGLVAGSYPALVLSRFQPVEVLKGKLTLKGDQNWFRRTLVVVQFGLSVFLMVGTLVMNRQLNYLQAMPLGFKTDRTVVIPVNKGGEEGLAIVERYRNALSSHKEIANITASAFAFGTGAWADVGFNDKNKVFRSFQMNMIDPEFIPVYNIKLVAGRNFDQNNTADKYTAFIINEAFVKAFGLPDPLNQKLPGDFPAHQIIGVVEDFHYASLHSKVEPLLLVQRPDSLFAGINDLMFQSSPDPDISVRLQPGAVAEQVALLEQTWKKVLPDEPFSYTFLDENIASQYQQEKRLGTIVTIASGLSIFISCLGLFGLATLAVARRTKEIGVRKVLGASVGDIISLLSKDFIALVVVANILAWPLAWYGLHQWLQDFAYRVDVGWWLFGLAGAATLLIALLTVSFHSVRAALVNPVKSLRTE</sequence>
<dbReference type="RefSeq" id="WP_150090513.1">
    <property type="nucleotide sequence ID" value="NZ_VWSF01000016.1"/>
</dbReference>
<dbReference type="PANTHER" id="PTHR30572:SF18">
    <property type="entry name" value="ABC-TYPE MACROLIDE FAMILY EXPORT SYSTEM PERMEASE COMPONENT 2"/>
    <property type="match status" value="1"/>
</dbReference>
<dbReference type="EMBL" id="VWSF01000016">
    <property type="protein sequence ID" value="KAA5542838.1"/>
    <property type="molecule type" value="Genomic_DNA"/>
</dbReference>
<organism evidence="9 10">
    <name type="scientific">Adhaeribacter rhizoryzae</name>
    <dbReference type="NCBI Taxonomy" id="2607907"/>
    <lineage>
        <taxon>Bacteria</taxon>
        <taxon>Pseudomonadati</taxon>
        <taxon>Bacteroidota</taxon>
        <taxon>Cytophagia</taxon>
        <taxon>Cytophagales</taxon>
        <taxon>Hymenobacteraceae</taxon>
        <taxon>Adhaeribacter</taxon>
    </lineage>
</organism>
<dbReference type="Proteomes" id="UP000323426">
    <property type="component" value="Unassembled WGS sequence"/>
</dbReference>
<evidence type="ECO:0000313" key="9">
    <source>
        <dbReference type="EMBL" id="KAA5542838.1"/>
    </source>
</evidence>
<feature type="transmembrane region" description="Helical" evidence="6">
    <location>
        <begin position="766"/>
        <end position="786"/>
    </location>
</feature>
<evidence type="ECO:0000256" key="3">
    <source>
        <dbReference type="ARBA" id="ARBA00022692"/>
    </source>
</evidence>
<keyword evidence="5 6" id="KW-0472">Membrane</keyword>
<evidence type="ECO:0000313" key="10">
    <source>
        <dbReference type="Proteomes" id="UP000323426"/>
    </source>
</evidence>
<feature type="domain" description="ABC3 transporter permease C-terminal" evidence="7">
    <location>
        <begin position="685"/>
        <end position="789"/>
    </location>
</feature>
<dbReference type="InterPro" id="IPR003838">
    <property type="entry name" value="ABC3_permease_C"/>
</dbReference>
<evidence type="ECO:0000259" key="8">
    <source>
        <dbReference type="Pfam" id="PF12704"/>
    </source>
</evidence>
<dbReference type="Pfam" id="PF12704">
    <property type="entry name" value="MacB_PCD"/>
    <property type="match status" value="2"/>
</dbReference>
<evidence type="ECO:0000259" key="7">
    <source>
        <dbReference type="Pfam" id="PF02687"/>
    </source>
</evidence>
<name>A0A5M6D5Q3_9BACT</name>
<dbReference type="PANTHER" id="PTHR30572">
    <property type="entry name" value="MEMBRANE COMPONENT OF TRANSPORTER-RELATED"/>
    <property type="match status" value="1"/>
</dbReference>
<dbReference type="InterPro" id="IPR050250">
    <property type="entry name" value="Macrolide_Exporter_MacB"/>
</dbReference>
<gene>
    <name evidence="9" type="ORF">F0145_18025</name>
</gene>
<feature type="domain" description="MacB-like periplasmic core" evidence="8">
    <location>
        <begin position="451"/>
        <end position="645"/>
    </location>
</feature>
<comment type="caution">
    <text evidence="9">The sequence shown here is derived from an EMBL/GenBank/DDBJ whole genome shotgun (WGS) entry which is preliminary data.</text>
</comment>
<dbReference type="InterPro" id="IPR025857">
    <property type="entry name" value="MacB_PCD"/>
</dbReference>
<evidence type="ECO:0000256" key="4">
    <source>
        <dbReference type="ARBA" id="ARBA00022989"/>
    </source>
</evidence>
<dbReference type="AlphaFoldDB" id="A0A5M6D5Q3"/>
<feature type="transmembrane region" description="Helical" evidence="6">
    <location>
        <begin position="21"/>
        <end position="41"/>
    </location>
</feature>
<accession>A0A5M6D5Q3</accession>
<dbReference type="GO" id="GO:0005886">
    <property type="term" value="C:plasma membrane"/>
    <property type="evidence" value="ECO:0007669"/>
    <property type="project" value="UniProtKB-SubCell"/>
</dbReference>
<keyword evidence="4 6" id="KW-1133">Transmembrane helix</keyword>